<proteinExistence type="predicted"/>
<feature type="region of interest" description="Disordered" evidence="1">
    <location>
        <begin position="218"/>
        <end position="238"/>
    </location>
</feature>
<evidence type="ECO:0000313" key="3">
    <source>
        <dbReference type="EMBL" id="PZO81088.1"/>
    </source>
</evidence>
<evidence type="ECO:0000313" key="4">
    <source>
        <dbReference type="Proteomes" id="UP000248614"/>
    </source>
</evidence>
<keyword evidence="2" id="KW-0812">Transmembrane</keyword>
<evidence type="ECO:0008006" key="5">
    <source>
        <dbReference type="Google" id="ProtNLM"/>
    </source>
</evidence>
<sequence>MAAHVRPQAIRIAIATVVLAALAIGGWMAWQRYQERYVVTTEPDSGQAVTRIITARLSGASALKVASLSGTLQASASDTRGFGWLRSDQVVKMPYAVDYFVDLGGIGAGQLSWSADTRTLVVDAPDVTVARPNIDEAARTLVETHGVYVTREAAAALGQRVSAVAQHRAEREARSPERMAQARELARASLAQVLAAPLAAAGEGDVRVVVTFPAERGTRDGERWDVSAPPAEVLGNRR</sequence>
<accession>A0A2W5BIU6</accession>
<feature type="transmembrane region" description="Helical" evidence="2">
    <location>
        <begin position="12"/>
        <end position="30"/>
    </location>
</feature>
<dbReference type="Pfam" id="PF14014">
    <property type="entry name" value="DUF4230"/>
    <property type="match status" value="1"/>
</dbReference>
<evidence type="ECO:0000256" key="2">
    <source>
        <dbReference type="SAM" id="Phobius"/>
    </source>
</evidence>
<dbReference type="Proteomes" id="UP000248614">
    <property type="component" value="Unassembled WGS sequence"/>
</dbReference>
<reference evidence="3 4" key="1">
    <citation type="submission" date="2017-08" db="EMBL/GenBank/DDBJ databases">
        <title>Infants hospitalized years apart are colonized by the same room-sourced microbial strains.</title>
        <authorList>
            <person name="Brooks B."/>
            <person name="Olm M.R."/>
            <person name="Firek B.A."/>
            <person name="Baker R."/>
            <person name="Thomas B.C."/>
            <person name="Morowitz M.J."/>
            <person name="Banfield J.F."/>
        </authorList>
    </citation>
    <scope>NUCLEOTIDE SEQUENCE [LARGE SCALE GENOMIC DNA]</scope>
    <source>
        <strain evidence="3">S2_018_000_R3_110</strain>
    </source>
</reference>
<comment type="caution">
    <text evidence="3">The sequence shown here is derived from an EMBL/GenBank/DDBJ whole genome shotgun (WGS) entry which is preliminary data.</text>
</comment>
<dbReference type="AlphaFoldDB" id="A0A2W5BIU6"/>
<dbReference type="InterPro" id="IPR025324">
    <property type="entry name" value="DUF4230"/>
</dbReference>
<protein>
    <recommendedName>
        <fullName evidence="5">DUF4230 domain-containing protein</fullName>
    </recommendedName>
</protein>
<keyword evidence="2" id="KW-1133">Transmembrane helix</keyword>
<organism evidence="3 4">
    <name type="scientific">Sphingomonas hengshuiensis</name>
    <dbReference type="NCBI Taxonomy" id="1609977"/>
    <lineage>
        <taxon>Bacteria</taxon>
        <taxon>Pseudomonadati</taxon>
        <taxon>Pseudomonadota</taxon>
        <taxon>Alphaproteobacteria</taxon>
        <taxon>Sphingomonadales</taxon>
        <taxon>Sphingomonadaceae</taxon>
        <taxon>Sphingomonas</taxon>
    </lineage>
</organism>
<evidence type="ECO:0000256" key="1">
    <source>
        <dbReference type="SAM" id="MobiDB-lite"/>
    </source>
</evidence>
<gene>
    <name evidence="3" type="ORF">DI632_00480</name>
</gene>
<dbReference type="EMBL" id="QFNF01000001">
    <property type="protein sequence ID" value="PZO81088.1"/>
    <property type="molecule type" value="Genomic_DNA"/>
</dbReference>
<name>A0A2W5BIU6_9SPHN</name>
<keyword evidence="2" id="KW-0472">Membrane</keyword>